<keyword evidence="1" id="KW-1133">Transmembrane helix</keyword>
<dbReference type="PANTHER" id="PTHR31881:SF6">
    <property type="entry name" value="OS09G0494600 PROTEIN"/>
    <property type="match status" value="1"/>
</dbReference>
<dbReference type="AlphaFoldDB" id="A0A840MEX5"/>
<feature type="transmembrane region" description="Helical" evidence="1">
    <location>
        <begin position="6"/>
        <end position="25"/>
    </location>
</feature>
<feature type="transmembrane region" description="Helical" evidence="1">
    <location>
        <begin position="183"/>
        <end position="211"/>
    </location>
</feature>
<feature type="transmembrane region" description="Helical" evidence="1">
    <location>
        <begin position="71"/>
        <end position="92"/>
    </location>
</feature>
<dbReference type="EMBL" id="JACHHY010000005">
    <property type="protein sequence ID" value="MBB5017814.1"/>
    <property type="molecule type" value="Genomic_DNA"/>
</dbReference>
<accession>A0A840MEX5</accession>
<evidence type="ECO:0000256" key="1">
    <source>
        <dbReference type="SAM" id="Phobius"/>
    </source>
</evidence>
<feature type="transmembrane region" description="Helical" evidence="1">
    <location>
        <begin position="112"/>
        <end position="130"/>
    </location>
</feature>
<dbReference type="Pfam" id="PF04654">
    <property type="entry name" value="DUF599"/>
    <property type="match status" value="1"/>
</dbReference>
<proteinExistence type="predicted"/>
<keyword evidence="1" id="KW-0812">Transmembrane</keyword>
<sequence length="230" mass="26029">MSYLSIFDWLALAFFLASWFGYGYFADRETESGRSLTHYVHSHRMQWMQQLMLRDNRVTDSALVGNLINSVSFFATTSMYIIAGILALMGTSDQVMSFVAELPLSPGGISKAGWDIKLILMLVIFIYAYFKFTWSLRQFNLLSILIGCAPLPDQLDEHESFARKAAIINTQAGEEFNRGIRAYYFGLAAVAWFVRPSVFVASIALIVYVLYRRDFKSKTLAAMRGDEGKA</sequence>
<keyword evidence="3" id="KW-1185">Reference proteome</keyword>
<dbReference type="PANTHER" id="PTHR31881">
    <property type="match status" value="1"/>
</dbReference>
<reference evidence="2 3" key="1">
    <citation type="submission" date="2020-08" db="EMBL/GenBank/DDBJ databases">
        <title>Genomic Encyclopedia of Type Strains, Phase IV (KMG-IV): sequencing the most valuable type-strain genomes for metagenomic binning, comparative biology and taxonomic classification.</title>
        <authorList>
            <person name="Goeker M."/>
        </authorList>
    </citation>
    <scope>NUCLEOTIDE SEQUENCE [LARGE SCALE GENOMIC DNA]</scope>
    <source>
        <strain evidence="2 3">DSM 27165</strain>
    </source>
</reference>
<keyword evidence="1" id="KW-0472">Membrane</keyword>
<evidence type="ECO:0000313" key="3">
    <source>
        <dbReference type="Proteomes" id="UP000575898"/>
    </source>
</evidence>
<gene>
    <name evidence="2" type="ORF">HNQ59_001084</name>
</gene>
<protein>
    <submittedName>
        <fullName evidence="2">Putative membrane protein</fullName>
    </submittedName>
</protein>
<name>A0A840MEX5_9PROT</name>
<organism evidence="2 3">
    <name type="scientific">Chitinivorax tropicus</name>
    <dbReference type="NCBI Taxonomy" id="714531"/>
    <lineage>
        <taxon>Bacteria</taxon>
        <taxon>Pseudomonadati</taxon>
        <taxon>Pseudomonadota</taxon>
        <taxon>Betaproteobacteria</taxon>
        <taxon>Chitinivorax</taxon>
    </lineage>
</organism>
<dbReference type="Proteomes" id="UP000575898">
    <property type="component" value="Unassembled WGS sequence"/>
</dbReference>
<dbReference type="RefSeq" id="WP_184036178.1">
    <property type="nucleotide sequence ID" value="NZ_JACHHY010000005.1"/>
</dbReference>
<comment type="caution">
    <text evidence="2">The sequence shown here is derived from an EMBL/GenBank/DDBJ whole genome shotgun (WGS) entry which is preliminary data.</text>
</comment>
<evidence type="ECO:0000313" key="2">
    <source>
        <dbReference type="EMBL" id="MBB5017814.1"/>
    </source>
</evidence>
<dbReference type="InterPro" id="IPR006747">
    <property type="entry name" value="DUF599"/>
</dbReference>